<proteinExistence type="inferred from homology"/>
<dbReference type="GO" id="GO:0003955">
    <property type="term" value="F:NAD(P)H dehydrogenase (quinone) activity"/>
    <property type="evidence" value="ECO:0007669"/>
    <property type="project" value="TreeGrafter"/>
</dbReference>
<dbReference type="AlphaFoldDB" id="A0A6J4SKT9"/>
<feature type="domain" description="Pyridine nucleotide-disulphide oxidoreductase dimerisation" evidence="6">
    <location>
        <begin position="334"/>
        <end position="445"/>
    </location>
</feature>
<dbReference type="PIRSF" id="PIRSF000350">
    <property type="entry name" value="Mercury_reductase_MerA"/>
    <property type="match status" value="1"/>
</dbReference>
<dbReference type="GO" id="GO:0050660">
    <property type="term" value="F:flavin adenine dinucleotide binding"/>
    <property type="evidence" value="ECO:0007669"/>
    <property type="project" value="TreeGrafter"/>
</dbReference>
<evidence type="ECO:0000256" key="1">
    <source>
        <dbReference type="ARBA" id="ARBA00007532"/>
    </source>
</evidence>
<feature type="binding site" evidence="4">
    <location>
        <position position="300"/>
    </location>
    <ligand>
        <name>FAD</name>
        <dbReference type="ChEBI" id="CHEBI:57692"/>
    </ligand>
</feature>
<evidence type="ECO:0000313" key="8">
    <source>
        <dbReference type="EMBL" id="CAA9501312.1"/>
    </source>
</evidence>
<dbReference type="PANTHER" id="PTHR43014:SF2">
    <property type="entry name" value="MERCURIC REDUCTASE"/>
    <property type="match status" value="1"/>
</dbReference>
<gene>
    <name evidence="8" type="ORF">AVDCRST_MAG17-1405</name>
</gene>
<feature type="binding site" evidence="4">
    <location>
        <begin position="172"/>
        <end position="179"/>
    </location>
    <ligand>
        <name>NAD(+)</name>
        <dbReference type="ChEBI" id="CHEBI:57540"/>
    </ligand>
</feature>
<name>A0A6J4SKT9_9ACTN</name>
<sequence length="451" mass="47558">MSDRYDAVVIGAGPAGRGAAGQLADAGMRVAACERELVGGECPYWACIPSKALLRPPEARAEARRAAGLGEPDQRFADIAAHRDELVRHLDDSAPAEALQKKGVDLFRGVARIGGPARVEISDRTLETARILIASGTVSNIPPIDGLEQAGYWTNREATTLSEVPESVVVLGAGPVGVELSQLLHRFGAEVTLVEGSEHLLSREDPRVGELIGEALRVDGIDVRVGTRAVSVASSDDGRSTVSLEGGGQVSAARLLVAIGRRPRTDELGLDAAGIEPGEGGEVLVDERCRAAKGVWAIGDVTGTLPFTHVASYQARVACADILGREARADYAAIPRVVFSDPEIAAVGLSAGAARDRGIDVATSRLDLVESIARPVTYEQEPRRQELEIVADRARGVLVGAWAVAPLAGEWMHQAAMAIKLGAPLETLRDTVSQFPTYAEGFTEAVRALEV</sequence>
<dbReference type="InterPro" id="IPR016156">
    <property type="entry name" value="FAD/NAD-linked_Rdtase_dimer_sf"/>
</dbReference>
<feature type="binding site" evidence="4">
    <location>
        <position position="195"/>
    </location>
    <ligand>
        <name>NAD(+)</name>
        <dbReference type="ChEBI" id="CHEBI:57540"/>
    </ligand>
</feature>
<reference evidence="8" key="1">
    <citation type="submission" date="2020-02" db="EMBL/GenBank/DDBJ databases">
        <authorList>
            <person name="Meier V. D."/>
        </authorList>
    </citation>
    <scope>NUCLEOTIDE SEQUENCE</scope>
    <source>
        <strain evidence="8">AVDCRST_MAG17</strain>
    </source>
</reference>
<dbReference type="Gene3D" id="3.30.390.30">
    <property type="match status" value="1"/>
</dbReference>
<dbReference type="Gene3D" id="3.50.50.60">
    <property type="entry name" value="FAD/NAD(P)-binding domain"/>
    <property type="match status" value="2"/>
</dbReference>
<evidence type="ECO:0000256" key="3">
    <source>
        <dbReference type="ARBA" id="ARBA00022827"/>
    </source>
</evidence>
<evidence type="ECO:0000259" key="7">
    <source>
        <dbReference type="Pfam" id="PF07992"/>
    </source>
</evidence>
<comment type="similarity">
    <text evidence="1">Belongs to the class-I pyridine nucleotide-disulfide oxidoreductase family.</text>
</comment>
<dbReference type="SUPFAM" id="SSF51905">
    <property type="entry name" value="FAD/NAD(P)-binding domain"/>
    <property type="match status" value="1"/>
</dbReference>
<dbReference type="EMBL" id="CADCVV010000099">
    <property type="protein sequence ID" value="CAA9501312.1"/>
    <property type="molecule type" value="Genomic_DNA"/>
</dbReference>
<evidence type="ECO:0000256" key="4">
    <source>
        <dbReference type="PIRSR" id="PIRSR000350-3"/>
    </source>
</evidence>
<keyword evidence="4" id="KW-0547">Nucleotide-binding</keyword>
<dbReference type="Pfam" id="PF02852">
    <property type="entry name" value="Pyr_redox_dim"/>
    <property type="match status" value="1"/>
</dbReference>
<keyword evidence="3 4" id="KW-0274">FAD</keyword>
<evidence type="ECO:0000259" key="6">
    <source>
        <dbReference type="Pfam" id="PF02852"/>
    </source>
</evidence>
<keyword evidence="4" id="KW-0520">NAD</keyword>
<dbReference type="PRINTS" id="PR00368">
    <property type="entry name" value="FADPNR"/>
</dbReference>
<dbReference type="InterPro" id="IPR001100">
    <property type="entry name" value="Pyr_nuc-diS_OxRdtase"/>
</dbReference>
<comment type="cofactor">
    <cofactor evidence="4">
        <name>FAD</name>
        <dbReference type="ChEBI" id="CHEBI:57692"/>
    </cofactor>
    <text evidence="4">Binds 1 FAD per subunit.</text>
</comment>
<feature type="binding site" evidence="4">
    <location>
        <position position="260"/>
    </location>
    <ligand>
        <name>NAD(+)</name>
        <dbReference type="ChEBI" id="CHEBI:57540"/>
    </ligand>
</feature>
<dbReference type="InterPro" id="IPR036188">
    <property type="entry name" value="FAD/NAD-bd_sf"/>
</dbReference>
<dbReference type="SUPFAM" id="SSF55424">
    <property type="entry name" value="FAD/NAD-linked reductases, dimerisation (C-terminal) domain"/>
    <property type="match status" value="1"/>
</dbReference>
<feature type="disulfide bond" description="Redox-active" evidence="5">
    <location>
        <begin position="42"/>
        <end position="47"/>
    </location>
</feature>
<organism evidence="8">
    <name type="scientific">uncultured Solirubrobacterales bacterium</name>
    <dbReference type="NCBI Taxonomy" id="768556"/>
    <lineage>
        <taxon>Bacteria</taxon>
        <taxon>Bacillati</taxon>
        <taxon>Actinomycetota</taxon>
        <taxon>Thermoleophilia</taxon>
        <taxon>Solirubrobacterales</taxon>
        <taxon>environmental samples</taxon>
    </lineage>
</organism>
<dbReference type="Pfam" id="PF07992">
    <property type="entry name" value="Pyr_redox_2"/>
    <property type="match status" value="1"/>
</dbReference>
<dbReference type="InterPro" id="IPR023753">
    <property type="entry name" value="FAD/NAD-binding_dom"/>
</dbReference>
<keyword evidence="2" id="KW-0285">Flavoprotein</keyword>
<feature type="domain" description="FAD/NAD(P)-binding" evidence="7">
    <location>
        <begin position="5"/>
        <end position="315"/>
    </location>
</feature>
<feature type="binding site" evidence="4">
    <location>
        <position position="51"/>
    </location>
    <ligand>
        <name>FAD</name>
        <dbReference type="ChEBI" id="CHEBI:57692"/>
    </ligand>
</feature>
<dbReference type="PRINTS" id="PR00411">
    <property type="entry name" value="PNDRDTASEI"/>
</dbReference>
<evidence type="ECO:0000256" key="2">
    <source>
        <dbReference type="ARBA" id="ARBA00022630"/>
    </source>
</evidence>
<accession>A0A6J4SKT9</accession>
<protein>
    <submittedName>
        <fullName evidence="8">PF00070 family, FAD-dependent NAD(P)-disulphide oxidoreductase</fullName>
    </submittedName>
</protein>
<dbReference type="PANTHER" id="PTHR43014">
    <property type="entry name" value="MERCURIC REDUCTASE"/>
    <property type="match status" value="1"/>
</dbReference>
<evidence type="ECO:0000256" key="5">
    <source>
        <dbReference type="PIRSR" id="PIRSR000350-4"/>
    </source>
</evidence>
<dbReference type="InterPro" id="IPR004099">
    <property type="entry name" value="Pyr_nucl-diS_OxRdtase_dimer"/>
</dbReference>